<dbReference type="EMBL" id="JAWDJW010004815">
    <property type="protein sequence ID" value="KAK3071659.1"/>
    <property type="molecule type" value="Genomic_DNA"/>
</dbReference>
<proteinExistence type="predicted"/>
<comment type="caution">
    <text evidence="1">The sequence shown here is derived from an EMBL/GenBank/DDBJ whole genome shotgun (WGS) entry which is preliminary data.</text>
</comment>
<name>A0ACC3DGU9_9PEZI</name>
<feature type="non-terminal residue" evidence="1">
    <location>
        <position position="377"/>
    </location>
</feature>
<evidence type="ECO:0000313" key="1">
    <source>
        <dbReference type="EMBL" id="KAK3071659.1"/>
    </source>
</evidence>
<dbReference type="Proteomes" id="UP001186974">
    <property type="component" value="Unassembled WGS sequence"/>
</dbReference>
<gene>
    <name evidence="1" type="ORF">LTS18_014813</name>
</gene>
<organism evidence="1 2">
    <name type="scientific">Coniosporium uncinatum</name>
    <dbReference type="NCBI Taxonomy" id="93489"/>
    <lineage>
        <taxon>Eukaryota</taxon>
        <taxon>Fungi</taxon>
        <taxon>Dikarya</taxon>
        <taxon>Ascomycota</taxon>
        <taxon>Pezizomycotina</taxon>
        <taxon>Dothideomycetes</taxon>
        <taxon>Dothideomycetes incertae sedis</taxon>
        <taxon>Coniosporium</taxon>
    </lineage>
</organism>
<accession>A0ACC3DGU9</accession>
<protein>
    <submittedName>
        <fullName evidence="1">Uncharacterized protein</fullName>
    </submittedName>
</protein>
<reference evidence="1" key="1">
    <citation type="submission" date="2024-09" db="EMBL/GenBank/DDBJ databases">
        <title>Black Yeasts Isolated from many extreme environments.</title>
        <authorList>
            <person name="Coleine C."/>
            <person name="Stajich J.E."/>
            <person name="Selbmann L."/>
        </authorList>
    </citation>
    <scope>NUCLEOTIDE SEQUENCE</scope>
    <source>
        <strain evidence="1">CCFEE 5737</strain>
    </source>
</reference>
<evidence type="ECO:0000313" key="2">
    <source>
        <dbReference type="Proteomes" id="UP001186974"/>
    </source>
</evidence>
<keyword evidence="2" id="KW-1185">Reference proteome</keyword>
<sequence length="377" mass="41795">MAPDGIERVVLSINGQVPGPVIEANWGDTVVVRLTNRLQNNGTSFHFHGIRQNHTNLDDGVPSITQCPIAPGESMNYTWRATNYGSSWYHSHFAIQAWEGVYGPMIIHGPHSAEYDVDAGAIMLGDWSHATVDSMYDAAQAFPSGGPRLLDNGLINGMNTWTLADGTTVGKRFELPTEFEQGKKYLLRVTNVAMQSTYKFYLDGHKFTVISNDFVPIVPYETDVLDINIGQRYNIIVEADQEPATYWMRADNQQACAGTIQWNDIKAIFKYKGVDDVTPTSSPKNYTAECIDEPFEKLVPVMPLNVGTENQNEDLTVTVGPNGDSTLFKWYISGTSFMSFWGEPTLLGIQSNDTAPSFSGDLLIPAPNKGDWVYMVI</sequence>